<reference evidence="1 3" key="2">
    <citation type="submission" date="2018-11" db="EMBL/GenBank/DDBJ databases">
        <authorList>
            <consortium name="Pathogen Informatics"/>
        </authorList>
    </citation>
    <scope>NUCLEOTIDE SEQUENCE [LARGE SCALE GENOMIC DNA]</scope>
</reference>
<accession>A0A0N4UL50</accession>
<dbReference type="OrthoDB" id="121932at2759"/>
<sequence length="223" mass="26567">MYDSQLVMVDQNRSLLMIREVNENNKRCVATRIRWLVNPQFFRYILWLIAAPEFCIHFTTVLKKKFDLENDIILQFRFTDLFVGSIDHHWDFRISLLLNRSLELEKNLWLLSTYGGALSAMGDYYLHFAKEAGNISCKQLYLAYKLGNPVLISRCKLYFALSLTQRYSFRRAFEILKEQYLFAKGLKCEFLLHCCEGVWSKFRSIQLKARQKRIEMSKRSFIL</sequence>
<dbReference type="EMBL" id="UYYG01000063">
    <property type="protein sequence ID" value="VDN52507.1"/>
    <property type="molecule type" value="Genomic_DNA"/>
</dbReference>
<proteinExistence type="predicted"/>
<reference evidence="4" key="1">
    <citation type="submission" date="2017-02" db="UniProtKB">
        <authorList>
            <consortium name="WormBaseParasite"/>
        </authorList>
    </citation>
    <scope>IDENTIFICATION</scope>
</reference>
<dbReference type="InterPro" id="IPR032072">
    <property type="entry name" value="DUF4807"/>
</dbReference>
<protein>
    <submittedName>
        <fullName evidence="4">Pentatricopeptide repeat-containing protein</fullName>
    </submittedName>
</protein>
<evidence type="ECO:0000313" key="3">
    <source>
        <dbReference type="Proteomes" id="UP000274756"/>
    </source>
</evidence>
<organism evidence="2 4">
    <name type="scientific">Dracunculus medinensis</name>
    <name type="common">Guinea worm</name>
    <dbReference type="NCBI Taxonomy" id="318479"/>
    <lineage>
        <taxon>Eukaryota</taxon>
        <taxon>Metazoa</taxon>
        <taxon>Ecdysozoa</taxon>
        <taxon>Nematoda</taxon>
        <taxon>Chromadorea</taxon>
        <taxon>Rhabditida</taxon>
        <taxon>Spirurina</taxon>
        <taxon>Dracunculoidea</taxon>
        <taxon>Dracunculidae</taxon>
        <taxon>Dracunculus</taxon>
    </lineage>
</organism>
<dbReference type="AlphaFoldDB" id="A0A0N4UL50"/>
<gene>
    <name evidence="1" type="ORF">DME_LOCUS2480</name>
</gene>
<dbReference type="STRING" id="318479.A0A0N4UL50"/>
<dbReference type="Proteomes" id="UP000274756">
    <property type="component" value="Unassembled WGS sequence"/>
</dbReference>
<keyword evidence="3" id="KW-1185">Reference proteome</keyword>
<dbReference type="Pfam" id="PF16065">
    <property type="entry name" value="DUF4807"/>
    <property type="match status" value="1"/>
</dbReference>
<evidence type="ECO:0000313" key="4">
    <source>
        <dbReference type="WBParaSite" id="DME_0000850501-mRNA-1"/>
    </source>
</evidence>
<evidence type="ECO:0000313" key="1">
    <source>
        <dbReference type="EMBL" id="VDN52507.1"/>
    </source>
</evidence>
<dbReference type="Proteomes" id="UP000038040">
    <property type="component" value="Unplaced"/>
</dbReference>
<evidence type="ECO:0000313" key="2">
    <source>
        <dbReference type="Proteomes" id="UP000038040"/>
    </source>
</evidence>
<dbReference type="WBParaSite" id="DME_0000850501-mRNA-1">
    <property type="protein sequence ID" value="DME_0000850501-mRNA-1"/>
    <property type="gene ID" value="DME_0000850501"/>
</dbReference>
<name>A0A0N4UL50_DRAME</name>
<dbReference type="PANTHER" id="PTHR36693">
    <property type="entry name" value="GH02722P"/>
    <property type="match status" value="1"/>
</dbReference>
<dbReference type="PANTHER" id="PTHR36693:SF1">
    <property type="entry name" value="GH02722P"/>
    <property type="match status" value="1"/>
</dbReference>